<evidence type="ECO:0000256" key="1">
    <source>
        <dbReference type="ARBA" id="ARBA00004370"/>
    </source>
</evidence>
<sequence>MVSGKPPRRSKTTEEPVIIDLKATEVAPGKPDEKPPEEVPEELGTSAETTKEPATEPPVPPSEPQKMEAEPAATPEPPTSEPEPSAEKRATEDEAKSVSDNEAHPAAETKSSETVTEESTERSNSTSAFSAHAPKPEEEQATPAAPAATTNTSSLLAAGIAGGLIALIAAGSIQYAGLLPAMGSGNSDKVAALSAEVESLKQTVAKGQPAADTSALEARLAQLESAQQNPAETVDPAAIAELQTKLASTEQTIDQLKSDVTGRIQSLTSGQTDLSDKLTAIQTKLDKPRDDIEVARAIAASALKTAADRGGPFLAELRTLGSIAPEDPAVKALEPYAATGTASRAELLQRFGPVADSILSAINQPAESANIGERLMASAMSIIKVRPVGNVAGDSPSAIVARIEDKIRNGDLKGAAAEWETLPEVGRNVSASFKKALDARIAVEAQVSDALARSVAGRQG</sequence>
<name>A0A4S3ZWF0_9HYPH</name>
<evidence type="ECO:0000256" key="2">
    <source>
        <dbReference type="ARBA" id="ARBA00022692"/>
    </source>
</evidence>
<dbReference type="Gene3D" id="1.20.5.340">
    <property type="match status" value="1"/>
</dbReference>
<keyword evidence="3" id="KW-1133">Transmembrane helix</keyword>
<accession>A0A4S3ZWF0</accession>
<comment type="caution">
    <text evidence="6">The sequence shown here is derived from an EMBL/GenBank/DDBJ whole genome shotgun (WGS) entry which is preliminary data.</text>
</comment>
<comment type="subcellular location">
    <subcellularLocation>
        <location evidence="1">Membrane</location>
    </subcellularLocation>
</comment>
<gene>
    <name evidence="6" type="ORF">E6C51_10290</name>
</gene>
<evidence type="ECO:0008006" key="8">
    <source>
        <dbReference type="Google" id="ProtNLM"/>
    </source>
</evidence>
<dbReference type="EMBL" id="SSOA01000004">
    <property type="protein sequence ID" value="THF50137.1"/>
    <property type="molecule type" value="Genomic_DNA"/>
</dbReference>
<feature type="compositionally biased region" description="Basic residues" evidence="5">
    <location>
        <begin position="1"/>
        <end position="10"/>
    </location>
</feature>
<keyword evidence="7" id="KW-1185">Reference proteome</keyword>
<evidence type="ECO:0000313" key="6">
    <source>
        <dbReference type="EMBL" id="THF50137.1"/>
    </source>
</evidence>
<reference evidence="6 7" key="1">
    <citation type="submission" date="2019-04" db="EMBL/GenBank/DDBJ databases">
        <title>Rhizobium terrae sp. nov., isolated from a paddy soil.</title>
        <authorList>
            <person name="Lin S.-Y."/>
            <person name="Hameed A."/>
            <person name="Huang H.-I."/>
            <person name="Young C.-C."/>
        </authorList>
    </citation>
    <scope>NUCLEOTIDE SEQUENCE [LARGE SCALE GENOMIC DNA]</scope>
    <source>
        <strain evidence="6 7">CC-HIH110</strain>
    </source>
</reference>
<evidence type="ECO:0000313" key="7">
    <source>
        <dbReference type="Proteomes" id="UP000310754"/>
    </source>
</evidence>
<feature type="region of interest" description="Disordered" evidence="5">
    <location>
        <begin position="1"/>
        <end position="149"/>
    </location>
</feature>
<dbReference type="Proteomes" id="UP000310754">
    <property type="component" value="Unassembled WGS sequence"/>
</dbReference>
<keyword evidence="4" id="KW-0472">Membrane</keyword>
<dbReference type="GO" id="GO:0016020">
    <property type="term" value="C:membrane"/>
    <property type="evidence" value="ECO:0007669"/>
    <property type="project" value="UniProtKB-SubCell"/>
</dbReference>
<dbReference type="RefSeq" id="WP_190235881.1">
    <property type="nucleotide sequence ID" value="NZ_SSOA01000004.1"/>
</dbReference>
<evidence type="ECO:0000256" key="3">
    <source>
        <dbReference type="ARBA" id="ARBA00022989"/>
    </source>
</evidence>
<dbReference type="Pfam" id="PF09731">
    <property type="entry name" value="Mitofilin"/>
    <property type="match status" value="1"/>
</dbReference>
<feature type="compositionally biased region" description="Basic and acidic residues" evidence="5">
    <location>
        <begin position="85"/>
        <end position="111"/>
    </location>
</feature>
<organism evidence="6 7">
    <name type="scientific">Allorhizobium terrae</name>
    <dbReference type="NCBI Taxonomy" id="1848972"/>
    <lineage>
        <taxon>Bacteria</taxon>
        <taxon>Pseudomonadati</taxon>
        <taxon>Pseudomonadota</taxon>
        <taxon>Alphaproteobacteria</taxon>
        <taxon>Hyphomicrobiales</taxon>
        <taxon>Rhizobiaceae</taxon>
        <taxon>Rhizobium/Agrobacterium group</taxon>
        <taxon>Allorhizobium</taxon>
    </lineage>
</organism>
<evidence type="ECO:0000256" key="4">
    <source>
        <dbReference type="ARBA" id="ARBA00023136"/>
    </source>
</evidence>
<keyword evidence="2" id="KW-0812">Transmembrane</keyword>
<proteinExistence type="predicted"/>
<protein>
    <recommendedName>
        <fullName evidence="8">YbgF trimerisation domain-containing protein</fullName>
    </recommendedName>
</protein>
<evidence type="ECO:0000256" key="5">
    <source>
        <dbReference type="SAM" id="MobiDB-lite"/>
    </source>
</evidence>
<dbReference type="AlphaFoldDB" id="A0A4S3ZWF0"/>
<dbReference type="InterPro" id="IPR019133">
    <property type="entry name" value="MIC60"/>
</dbReference>